<feature type="region of interest" description="Disordered" evidence="2">
    <location>
        <begin position="25"/>
        <end position="99"/>
    </location>
</feature>
<proteinExistence type="predicted"/>
<dbReference type="OrthoDB" id="427960at2759"/>
<organism evidence="5">
    <name type="scientific">Grosmannia clavigera (strain kw1407 / UAMH 11150)</name>
    <name type="common">Blue stain fungus</name>
    <name type="synonym">Graphiocladiella clavigera</name>
    <dbReference type="NCBI Taxonomy" id="655863"/>
    <lineage>
        <taxon>Eukaryota</taxon>
        <taxon>Fungi</taxon>
        <taxon>Dikarya</taxon>
        <taxon>Ascomycota</taxon>
        <taxon>Pezizomycotina</taxon>
        <taxon>Sordariomycetes</taxon>
        <taxon>Sordariomycetidae</taxon>
        <taxon>Ophiostomatales</taxon>
        <taxon>Ophiostomataceae</taxon>
        <taxon>Leptographium</taxon>
    </lineage>
</organism>
<feature type="compositionally biased region" description="Basic residues" evidence="2">
    <location>
        <begin position="238"/>
        <end position="249"/>
    </location>
</feature>
<reference evidence="4 5" key="1">
    <citation type="journal article" date="2011" name="Proc. Natl. Acad. Sci. U.S.A.">
        <title>Genome and transcriptome analyses of the mountain pine beetle-fungal symbiont Grosmannia clavigera, a lodgepole pine pathogen.</title>
        <authorList>
            <person name="DiGuistini S."/>
            <person name="Wang Y."/>
            <person name="Liao N.Y."/>
            <person name="Taylor G."/>
            <person name="Tanguay P."/>
            <person name="Feau N."/>
            <person name="Henrissat B."/>
            <person name="Chan S.K."/>
            <person name="Hesse-Orce U."/>
            <person name="Alamouti S.M."/>
            <person name="Tsui C.K.M."/>
            <person name="Docking R.T."/>
            <person name="Levasseur A."/>
            <person name="Haridas S."/>
            <person name="Robertson G."/>
            <person name="Birol I."/>
            <person name="Holt R.A."/>
            <person name="Marra M.A."/>
            <person name="Hamelin R.C."/>
            <person name="Hirst M."/>
            <person name="Jones S.J.M."/>
            <person name="Bohlmann J."/>
            <person name="Breuil C."/>
        </authorList>
    </citation>
    <scope>NUCLEOTIDE SEQUENCE [LARGE SCALE GENOMIC DNA]</scope>
    <source>
        <strain evidence="5">kw1407 / UAMH 11150</strain>
    </source>
</reference>
<keyword evidence="1" id="KW-0862">Zinc</keyword>
<feature type="compositionally biased region" description="Basic residues" evidence="2">
    <location>
        <begin position="263"/>
        <end position="272"/>
    </location>
</feature>
<keyword evidence="1" id="KW-0479">Metal-binding</keyword>
<dbReference type="AlphaFoldDB" id="F0XPM1"/>
<dbReference type="Proteomes" id="UP000007796">
    <property type="component" value="Unassembled WGS sequence"/>
</dbReference>
<dbReference type="GO" id="GO:0008270">
    <property type="term" value="F:zinc ion binding"/>
    <property type="evidence" value="ECO:0007669"/>
    <property type="project" value="UniProtKB-KW"/>
</dbReference>
<evidence type="ECO:0000256" key="2">
    <source>
        <dbReference type="SAM" id="MobiDB-lite"/>
    </source>
</evidence>
<dbReference type="HOGENOM" id="CLU_950515_0_0_1"/>
<dbReference type="InterPro" id="IPR036875">
    <property type="entry name" value="Znf_CCHC_sf"/>
</dbReference>
<feature type="domain" description="CCHC-type" evidence="3">
    <location>
        <begin position="263"/>
        <end position="279"/>
    </location>
</feature>
<evidence type="ECO:0000313" key="4">
    <source>
        <dbReference type="EMBL" id="EFX00664.1"/>
    </source>
</evidence>
<feature type="region of interest" description="Disordered" evidence="2">
    <location>
        <begin position="176"/>
        <end position="290"/>
    </location>
</feature>
<dbReference type="PROSITE" id="PS50158">
    <property type="entry name" value="ZF_CCHC"/>
    <property type="match status" value="1"/>
</dbReference>
<dbReference type="InterPro" id="IPR001878">
    <property type="entry name" value="Znf_CCHC"/>
</dbReference>
<dbReference type="SUPFAM" id="SSF57756">
    <property type="entry name" value="Retrovirus zinc finger-like domains"/>
    <property type="match status" value="1"/>
</dbReference>
<feature type="compositionally biased region" description="Acidic residues" evidence="2">
    <location>
        <begin position="209"/>
        <end position="220"/>
    </location>
</feature>
<evidence type="ECO:0000259" key="3">
    <source>
        <dbReference type="PROSITE" id="PS50158"/>
    </source>
</evidence>
<dbReference type="eggNOG" id="ENOG502SC34">
    <property type="taxonomic scope" value="Eukaryota"/>
</dbReference>
<protein>
    <recommendedName>
        <fullName evidence="3">CCHC-type domain-containing protein</fullName>
    </recommendedName>
</protein>
<sequence length="290" mass="30586">MASSQSPKATPTRPATSRLLAMKFMNRLGGSADSPPTPSSPLASSEPSTPLAKFASAGALKDAIGVDGRGDESGRRSAKRRRVSGVSDAAGKDEPEDGAAATMATMEAQMKASMDEEERRRQAAIKKRAAELGDEQWTWDRPLPPHIAARMAAAGTAASKSRTMAYSSVVRVGFAEIDSADHSSDADPIKPTIMRFNMKKSKAAGESTGDSDEDGEDEGELANIGGSRKRSRSDAGGQRKKGPPMKLKHLTSLSSQGGQNTMKCHRCGRAGHKSASCPSTNLKRSGSKKR</sequence>
<feature type="compositionally biased region" description="Basic and acidic residues" evidence="2">
    <location>
        <begin position="179"/>
        <end position="188"/>
    </location>
</feature>
<dbReference type="EMBL" id="GL629801">
    <property type="protein sequence ID" value="EFX00664.1"/>
    <property type="molecule type" value="Genomic_DNA"/>
</dbReference>
<keyword evidence="5" id="KW-1185">Reference proteome</keyword>
<name>F0XPM1_GROCL</name>
<dbReference type="RefSeq" id="XP_014170146.1">
    <property type="nucleotide sequence ID" value="XM_014314671.1"/>
</dbReference>
<dbReference type="GO" id="GO:0003676">
    <property type="term" value="F:nucleic acid binding"/>
    <property type="evidence" value="ECO:0007669"/>
    <property type="project" value="InterPro"/>
</dbReference>
<feature type="compositionally biased region" description="Polar residues" evidence="2">
    <location>
        <begin position="251"/>
        <end position="262"/>
    </location>
</feature>
<evidence type="ECO:0000256" key="1">
    <source>
        <dbReference type="PROSITE-ProRule" id="PRU00047"/>
    </source>
</evidence>
<gene>
    <name evidence="4" type="ORF">CMQ_7666</name>
</gene>
<dbReference type="STRING" id="655863.F0XPM1"/>
<dbReference type="InParanoid" id="F0XPM1"/>
<dbReference type="GeneID" id="25981235"/>
<accession>F0XPM1</accession>
<keyword evidence="1" id="KW-0863">Zinc-finger</keyword>
<feature type="compositionally biased region" description="Low complexity" evidence="2">
    <location>
        <begin position="40"/>
        <end position="52"/>
    </location>
</feature>
<evidence type="ECO:0000313" key="5">
    <source>
        <dbReference type="Proteomes" id="UP000007796"/>
    </source>
</evidence>